<dbReference type="HOGENOM" id="CLU_015023_0_0_1"/>
<dbReference type="Pfam" id="PF19277">
    <property type="entry name" value="GPAT_C"/>
    <property type="match status" value="1"/>
</dbReference>
<dbReference type="InterPro" id="IPR045520">
    <property type="entry name" value="GPAT/DHAPAT_C"/>
</dbReference>
<dbReference type="Pfam" id="PF01553">
    <property type="entry name" value="Acyltransferase"/>
    <property type="match status" value="1"/>
</dbReference>
<organism evidence="8 9">
    <name type="scientific">Tilletiaria anomala (strain ATCC 24038 / CBS 436.72 / UBC 951)</name>
    <dbReference type="NCBI Taxonomy" id="1037660"/>
    <lineage>
        <taxon>Eukaryota</taxon>
        <taxon>Fungi</taxon>
        <taxon>Dikarya</taxon>
        <taxon>Basidiomycota</taxon>
        <taxon>Ustilaginomycotina</taxon>
        <taxon>Exobasidiomycetes</taxon>
        <taxon>Georgefischeriales</taxon>
        <taxon>Tilletiariaceae</taxon>
        <taxon>Tilletiaria</taxon>
    </lineage>
</organism>
<dbReference type="InterPro" id="IPR041728">
    <property type="entry name" value="GPAT/DHAPAT_LPLAT"/>
</dbReference>
<keyword evidence="5 8" id="KW-0012">Acyltransferase</keyword>
<dbReference type="GO" id="GO:0006631">
    <property type="term" value="P:fatty acid metabolic process"/>
    <property type="evidence" value="ECO:0007669"/>
    <property type="project" value="TreeGrafter"/>
</dbReference>
<reference evidence="8 9" key="1">
    <citation type="submission" date="2014-05" db="EMBL/GenBank/DDBJ databases">
        <title>Draft genome sequence of a rare smut relative, Tilletiaria anomala UBC 951.</title>
        <authorList>
            <consortium name="DOE Joint Genome Institute"/>
            <person name="Toome M."/>
            <person name="Kuo A."/>
            <person name="Henrissat B."/>
            <person name="Lipzen A."/>
            <person name="Tritt A."/>
            <person name="Yoshinaga Y."/>
            <person name="Zane M."/>
            <person name="Barry K."/>
            <person name="Grigoriev I.V."/>
            <person name="Spatafora J.W."/>
            <person name="Aimea M.C."/>
        </authorList>
    </citation>
    <scope>NUCLEOTIDE SEQUENCE [LARGE SCALE GENOMIC DNA]</scope>
    <source>
        <strain evidence="8 9">UBC 951</strain>
    </source>
</reference>
<evidence type="ECO:0000256" key="1">
    <source>
        <dbReference type="ARBA" id="ARBA00004184"/>
    </source>
</evidence>
<protein>
    <submittedName>
        <fullName evidence="8">Acyltransferase-domain-containing protein</fullName>
    </submittedName>
</protein>
<dbReference type="PANTHER" id="PTHR12563">
    <property type="entry name" value="GLYCEROL-3-PHOSPHATE ACYLTRANSFERASE"/>
    <property type="match status" value="1"/>
</dbReference>
<dbReference type="PROSITE" id="PS51257">
    <property type="entry name" value="PROKAR_LIPOPROTEIN"/>
    <property type="match status" value="1"/>
</dbReference>
<evidence type="ECO:0000313" key="8">
    <source>
        <dbReference type="EMBL" id="KDN41525.1"/>
    </source>
</evidence>
<feature type="domain" description="Phospholipid/glycerol acyltransferase" evidence="7">
    <location>
        <begin position="247"/>
        <end position="374"/>
    </location>
</feature>
<comment type="subcellular location">
    <subcellularLocation>
        <location evidence="1">Endomembrane system</location>
        <topology evidence="1">Peripheral membrane protein</topology>
    </subcellularLocation>
</comment>
<evidence type="ECO:0000256" key="4">
    <source>
        <dbReference type="ARBA" id="ARBA00023136"/>
    </source>
</evidence>
<evidence type="ECO:0000313" key="9">
    <source>
        <dbReference type="Proteomes" id="UP000027361"/>
    </source>
</evidence>
<comment type="caution">
    <text evidence="8">The sequence shown here is derived from an EMBL/GenBank/DDBJ whole genome shotgun (WGS) entry which is preliminary data.</text>
</comment>
<dbReference type="GO" id="GO:0006072">
    <property type="term" value="P:glycerol-3-phosphate metabolic process"/>
    <property type="evidence" value="ECO:0007669"/>
    <property type="project" value="TreeGrafter"/>
</dbReference>
<dbReference type="STRING" id="1037660.A0A066VSI1"/>
<evidence type="ECO:0000256" key="5">
    <source>
        <dbReference type="ARBA" id="ARBA00023315"/>
    </source>
</evidence>
<evidence type="ECO:0000256" key="2">
    <source>
        <dbReference type="ARBA" id="ARBA00007937"/>
    </source>
</evidence>
<gene>
    <name evidence="8" type="ORF">K437DRAFT_258235</name>
</gene>
<proteinExistence type="inferred from homology"/>
<dbReference type="RefSeq" id="XP_013241750.1">
    <property type="nucleotide sequence ID" value="XM_013386296.1"/>
</dbReference>
<feature type="region of interest" description="Disordered" evidence="6">
    <location>
        <begin position="1"/>
        <end position="26"/>
    </location>
</feature>
<dbReference type="GO" id="GO:0019432">
    <property type="term" value="P:triglyceride biosynthetic process"/>
    <property type="evidence" value="ECO:0007669"/>
    <property type="project" value="TreeGrafter"/>
</dbReference>
<dbReference type="AlphaFoldDB" id="A0A066VSI1"/>
<feature type="compositionally biased region" description="Low complexity" evidence="6">
    <location>
        <begin position="11"/>
        <end position="26"/>
    </location>
</feature>
<sequence>MKRASVGRGDAASAALSSPSSASSCSLLEPSVLDSASTSQSGAPIRQRTLDLIDHIDVNSPDVRGSIDGSEGEQNDLNVVAAYKAHFREDPVAFLQQVWAYGQGEGWRGYTDYIGTPILYPSSSTEAIHGVLTSEAVRMRIQVLVSKRLDRLLPDSHAPADDKERKQYFVFRERRRREMEAQLTDVAAAMMEKSAARLDSLPFLKVFAASVNNILARMYNQGIHISAPEVMNLRRAAAHAAEKKQSLIFLPAHKSHIDYLTVSWLMFRLGIALPHIVAGENLDIPVVGQILRRGGAFFIRRQFKGDELYPIVIREYIEQLLAAGKNIECFIEGTRSRTGKLLPPKLGILKYIVDGLMDGRTNDVWICPISLQYDSVIESETYVSELLGKPKESETLLGLLSGSSSLLQLKMGRIDIRFQQPWSLKGFMEEQRERRDIAQHPGSPAIPFDAKNRPQHKLILLKALGYRILADINSASVVMPAALVGTVILTLRGRGVGRRELIRRVEWLRSAILAKGYRVADFGQMSIGEVVDRTLGLMKDLIFEHKDVMEPTFEPIRRFELSFYRNQVMHVFVSESLASATLYTAVKQGGAAPNQRLTRGQFDSEVAFLSMVLKNEFVYGTESLGDNVDKTIQTLVQDRVFKRFEDETIGLAPQERDIGRENFDTYLFMVWPFIEGYWLAACALVCLTPIPENAGAAGSTAWFASKDFEKRAQLFGKTLYQQGELSYLEAINVAVLQQAFGRYEELGMIIRKPSNAVKPIPLVALHPDWRPTWKEGQLQPTGKLWEHLERLGRFRREGKDRREQLVSRKILQHANGNAPPVVEWTKEQERWAEDRAHL</sequence>
<dbReference type="InParanoid" id="A0A066VSI1"/>
<dbReference type="GeneID" id="25264915"/>
<evidence type="ECO:0000259" key="7">
    <source>
        <dbReference type="SMART" id="SM00563"/>
    </source>
</evidence>
<dbReference type="GO" id="GO:0031966">
    <property type="term" value="C:mitochondrial membrane"/>
    <property type="evidence" value="ECO:0007669"/>
    <property type="project" value="TreeGrafter"/>
</dbReference>
<dbReference type="InterPro" id="IPR002123">
    <property type="entry name" value="Plipid/glycerol_acylTrfase"/>
</dbReference>
<evidence type="ECO:0000256" key="6">
    <source>
        <dbReference type="SAM" id="MobiDB-lite"/>
    </source>
</evidence>
<dbReference type="GO" id="GO:0008654">
    <property type="term" value="P:phospholipid biosynthetic process"/>
    <property type="evidence" value="ECO:0007669"/>
    <property type="project" value="TreeGrafter"/>
</dbReference>
<dbReference type="InterPro" id="IPR022284">
    <property type="entry name" value="GPAT/DHAPAT"/>
</dbReference>
<dbReference type="GO" id="GO:0012505">
    <property type="term" value="C:endomembrane system"/>
    <property type="evidence" value="ECO:0007669"/>
    <property type="project" value="UniProtKB-SubCell"/>
</dbReference>
<keyword evidence="9" id="KW-1185">Reference proteome</keyword>
<dbReference type="OrthoDB" id="10255570at2759"/>
<dbReference type="PANTHER" id="PTHR12563:SF17">
    <property type="entry name" value="DIHYDROXYACETONE PHOSPHATE ACYLTRANSFERASE"/>
    <property type="match status" value="1"/>
</dbReference>
<dbReference type="CDD" id="cd07993">
    <property type="entry name" value="LPLAT_DHAPAT-like"/>
    <property type="match status" value="1"/>
</dbReference>
<name>A0A066VSI1_TILAU</name>
<dbReference type="SMART" id="SM00563">
    <property type="entry name" value="PlsC"/>
    <property type="match status" value="1"/>
</dbReference>
<dbReference type="OMA" id="ENMICKM"/>
<evidence type="ECO:0000256" key="3">
    <source>
        <dbReference type="ARBA" id="ARBA00022679"/>
    </source>
</evidence>
<keyword evidence="3 8" id="KW-0808">Transferase</keyword>
<dbReference type="EMBL" id="JMSN01000079">
    <property type="protein sequence ID" value="KDN41525.1"/>
    <property type="molecule type" value="Genomic_DNA"/>
</dbReference>
<dbReference type="Proteomes" id="UP000027361">
    <property type="component" value="Unassembled WGS sequence"/>
</dbReference>
<comment type="similarity">
    <text evidence="2">Belongs to the GPAT/DAPAT family.</text>
</comment>
<dbReference type="GO" id="GO:0004366">
    <property type="term" value="F:glycerol-3-phosphate O-acyltransferase activity"/>
    <property type="evidence" value="ECO:0007669"/>
    <property type="project" value="TreeGrafter"/>
</dbReference>
<keyword evidence="4" id="KW-0472">Membrane</keyword>
<accession>A0A066VSI1</accession>
<dbReference type="SUPFAM" id="SSF69593">
    <property type="entry name" value="Glycerol-3-phosphate (1)-acyltransferase"/>
    <property type="match status" value="1"/>
</dbReference>